<dbReference type="GO" id="GO:0046872">
    <property type="term" value="F:metal ion binding"/>
    <property type="evidence" value="ECO:0007669"/>
    <property type="project" value="UniProtKB-KW"/>
</dbReference>
<keyword evidence="7" id="KW-1185">Reference proteome</keyword>
<dbReference type="AlphaFoldDB" id="A0AA38Y904"/>
<reference evidence="6" key="1">
    <citation type="submission" date="2022-10" db="EMBL/GenBank/DDBJ databases">
        <title>Culturing micro-colonial fungi from biological soil crusts in the Mojave desert and describing Neophaeococcomyces mojavensis, and introducing the new genera and species Taxawa tesnikishii.</title>
        <authorList>
            <person name="Kurbessoian T."/>
            <person name="Stajich J.E."/>
        </authorList>
    </citation>
    <scope>NUCLEOTIDE SEQUENCE</scope>
    <source>
        <strain evidence="6">TK_35</strain>
    </source>
</reference>
<keyword evidence="5" id="KW-0456">Lyase</keyword>
<accession>A0AA38Y904</accession>
<keyword evidence="4" id="KW-0408">Iron</keyword>
<evidence type="ECO:0000313" key="6">
    <source>
        <dbReference type="EMBL" id="KAJ9639768.1"/>
    </source>
</evidence>
<name>A0AA38Y904_9EURO</name>
<evidence type="ECO:0000256" key="1">
    <source>
        <dbReference type="ARBA" id="ARBA00001970"/>
    </source>
</evidence>
<organism evidence="6 7">
    <name type="scientific">Knufia peltigerae</name>
    <dbReference type="NCBI Taxonomy" id="1002370"/>
    <lineage>
        <taxon>Eukaryota</taxon>
        <taxon>Fungi</taxon>
        <taxon>Dikarya</taxon>
        <taxon>Ascomycota</taxon>
        <taxon>Pezizomycotina</taxon>
        <taxon>Eurotiomycetes</taxon>
        <taxon>Chaetothyriomycetidae</taxon>
        <taxon>Chaetothyriales</taxon>
        <taxon>Trichomeriaceae</taxon>
        <taxon>Knufia</taxon>
    </lineage>
</organism>
<dbReference type="InterPro" id="IPR025702">
    <property type="entry name" value="OXD"/>
</dbReference>
<dbReference type="GO" id="GO:0016829">
    <property type="term" value="F:lyase activity"/>
    <property type="evidence" value="ECO:0007669"/>
    <property type="project" value="UniProtKB-KW"/>
</dbReference>
<protein>
    <recommendedName>
        <fullName evidence="8">Phenylacetaldoxime dehydratase</fullName>
    </recommendedName>
</protein>
<sequence>MPLLTAQVPEHFVVGIFGTQYHEVLPSETKSSLVKSFGDSIKAAAKYVDEVVHDDSERGVGLSRVWISYWSSQGDYKQWWNSGTVTRFWASLTDDAGFWREVLHFRSTRFLNEVTQNVPSGASNLGPLSPLTEKSGYWGAYRDRIEEATAQNRLVSALQSVPEPRQPDGTIRRGRVQMSQFPDNICYVIEGQDHTPLKEHEGKVWSKKFHWATKRWVTNIIRAGPEKGLLSSRLCHVPESGFMNIESPGMADDPDIYPALDINRKIEILYFLDLSYMERIGRRDKVHVKLRKDFMDAYGPGGIMAAGDLLLWVELGILKADTIEAEYIGCYEGTGFLAYDHHPSFSSTAVASSDRKLF</sequence>
<proteinExistence type="predicted"/>
<comment type="caution">
    <text evidence="6">The sequence shown here is derived from an EMBL/GenBank/DDBJ whole genome shotgun (WGS) entry which is preliminary data.</text>
</comment>
<dbReference type="Proteomes" id="UP001172681">
    <property type="component" value="Unassembled WGS sequence"/>
</dbReference>
<evidence type="ECO:0000256" key="5">
    <source>
        <dbReference type="ARBA" id="ARBA00023239"/>
    </source>
</evidence>
<keyword evidence="3" id="KW-0479">Metal-binding</keyword>
<dbReference type="EMBL" id="JAPDRN010000016">
    <property type="protein sequence ID" value="KAJ9639768.1"/>
    <property type="molecule type" value="Genomic_DNA"/>
</dbReference>
<dbReference type="Pfam" id="PF13816">
    <property type="entry name" value="Dehydratase_hem"/>
    <property type="match status" value="1"/>
</dbReference>
<evidence type="ECO:0000256" key="2">
    <source>
        <dbReference type="ARBA" id="ARBA00022617"/>
    </source>
</evidence>
<evidence type="ECO:0000256" key="3">
    <source>
        <dbReference type="ARBA" id="ARBA00022723"/>
    </source>
</evidence>
<evidence type="ECO:0000256" key="4">
    <source>
        <dbReference type="ARBA" id="ARBA00023004"/>
    </source>
</evidence>
<evidence type="ECO:0000313" key="7">
    <source>
        <dbReference type="Proteomes" id="UP001172681"/>
    </source>
</evidence>
<gene>
    <name evidence="6" type="ORF">H2204_003561</name>
</gene>
<comment type="cofactor">
    <cofactor evidence="1">
        <name>heme b</name>
        <dbReference type="ChEBI" id="CHEBI:60344"/>
    </cofactor>
</comment>
<evidence type="ECO:0008006" key="8">
    <source>
        <dbReference type="Google" id="ProtNLM"/>
    </source>
</evidence>
<keyword evidence="2" id="KW-0349">Heme</keyword>